<name>A0AAV5EQM8_ELECO</name>
<proteinExistence type="predicted"/>
<gene>
    <name evidence="1" type="primary">gb12899</name>
    <name evidence="1" type="ORF">PR202_gb12899</name>
</gene>
<organism evidence="1 2">
    <name type="scientific">Eleusine coracana subsp. coracana</name>
    <dbReference type="NCBI Taxonomy" id="191504"/>
    <lineage>
        <taxon>Eukaryota</taxon>
        <taxon>Viridiplantae</taxon>
        <taxon>Streptophyta</taxon>
        <taxon>Embryophyta</taxon>
        <taxon>Tracheophyta</taxon>
        <taxon>Spermatophyta</taxon>
        <taxon>Magnoliopsida</taxon>
        <taxon>Liliopsida</taxon>
        <taxon>Poales</taxon>
        <taxon>Poaceae</taxon>
        <taxon>PACMAD clade</taxon>
        <taxon>Chloridoideae</taxon>
        <taxon>Cynodonteae</taxon>
        <taxon>Eleusininae</taxon>
        <taxon>Eleusine</taxon>
    </lineage>
</organism>
<dbReference type="Proteomes" id="UP001054889">
    <property type="component" value="Unassembled WGS sequence"/>
</dbReference>
<evidence type="ECO:0000313" key="1">
    <source>
        <dbReference type="EMBL" id="GJN25112.1"/>
    </source>
</evidence>
<comment type="caution">
    <text evidence="1">The sequence shown here is derived from an EMBL/GenBank/DDBJ whole genome shotgun (WGS) entry which is preliminary data.</text>
</comment>
<protein>
    <recommendedName>
        <fullName evidence="3">Reverse transcriptase RNase H-like domain-containing protein</fullName>
    </recommendedName>
</protein>
<dbReference type="AlphaFoldDB" id="A0AAV5EQM8"/>
<evidence type="ECO:0008006" key="3">
    <source>
        <dbReference type="Google" id="ProtNLM"/>
    </source>
</evidence>
<evidence type="ECO:0000313" key="2">
    <source>
        <dbReference type="Proteomes" id="UP001054889"/>
    </source>
</evidence>
<sequence>MLYSDHSPILAVLNSSSRKPRKPFRFENWWLLEPDFQSMAKSSWQKSNSSSFTNKTKNLATDLKVWRKKKKPLHQQLQEIEHKIQQGQNKPPHEQNYNRQATLAHNHNMLLTRDAEYHRQRFKKTWATQGDRNTNFFQQAILKRTRKNRITFLLHEDGTTVAAPEDIAAIFTNYFQRLFTTQLLHQDLIITNTR</sequence>
<reference evidence="1" key="2">
    <citation type="submission" date="2021-12" db="EMBL/GenBank/DDBJ databases">
        <title>Resequencing data analysis of finger millet.</title>
        <authorList>
            <person name="Hatakeyama M."/>
            <person name="Aluri S."/>
            <person name="Balachadran M.T."/>
            <person name="Sivarajan S.R."/>
            <person name="Poveda L."/>
            <person name="Shimizu-Inatsugi R."/>
            <person name="Schlapbach R."/>
            <person name="Sreeman S.M."/>
            <person name="Shimizu K.K."/>
        </authorList>
    </citation>
    <scope>NUCLEOTIDE SEQUENCE</scope>
</reference>
<keyword evidence="2" id="KW-1185">Reference proteome</keyword>
<dbReference type="EMBL" id="BQKI01000078">
    <property type="protein sequence ID" value="GJN25112.1"/>
    <property type="molecule type" value="Genomic_DNA"/>
</dbReference>
<accession>A0AAV5EQM8</accession>
<reference evidence="1" key="1">
    <citation type="journal article" date="2018" name="DNA Res.">
        <title>Multiple hybrid de novo genome assembly of finger millet, an orphan allotetraploid crop.</title>
        <authorList>
            <person name="Hatakeyama M."/>
            <person name="Aluri S."/>
            <person name="Balachadran M.T."/>
            <person name="Sivarajan S.R."/>
            <person name="Patrignani A."/>
            <person name="Gruter S."/>
            <person name="Poveda L."/>
            <person name="Shimizu-Inatsugi R."/>
            <person name="Baeten J."/>
            <person name="Francoijs K.J."/>
            <person name="Nataraja K.N."/>
            <person name="Reddy Y.A.N."/>
            <person name="Phadnis S."/>
            <person name="Ravikumar R.L."/>
            <person name="Schlapbach R."/>
            <person name="Sreeman S.M."/>
            <person name="Shimizu K.K."/>
        </authorList>
    </citation>
    <scope>NUCLEOTIDE SEQUENCE</scope>
</reference>